<dbReference type="InterPro" id="IPR017517">
    <property type="entry name" value="Maleyloyr_isom"/>
</dbReference>
<evidence type="ECO:0000313" key="3">
    <source>
        <dbReference type="Proteomes" id="UP001230426"/>
    </source>
</evidence>
<gene>
    <name evidence="2" type="ORF">J2S55_009616</name>
</gene>
<evidence type="ECO:0000259" key="1">
    <source>
        <dbReference type="Pfam" id="PF11716"/>
    </source>
</evidence>
<proteinExistence type="predicted"/>
<dbReference type="Gene3D" id="1.20.120.450">
    <property type="entry name" value="dinb family like domain"/>
    <property type="match status" value="1"/>
</dbReference>
<protein>
    <submittedName>
        <fullName evidence="2">Uncharacterized protein (TIGR03086 family)</fullName>
    </submittedName>
</protein>
<dbReference type="InterPro" id="IPR034660">
    <property type="entry name" value="DinB/YfiT-like"/>
</dbReference>
<dbReference type="Pfam" id="PF11716">
    <property type="entry name" value="MDMPI_N"/>
    <property type="match status" value="1"/>
</dbReference>
<evidence type="ECO:0000313" key="2">
    <source>
        <dbReference type="EMBL" id="MDP9870278.1"/>
    </source>
</evidence>
<sequence>MTQTDSPLDLLSRALDQTGALIAQIRPGQETLPTPCRSWDVRALVNHVVDEMHQFAKVTAGGERRHLGVDVIGEDWSGAYREAAQALLAAWRQSGALEQTQRLSIGEVDAGWAVGQHITELSVHAWDIAKATGQPTDLDPELGQLALDWAGNNLKPEFRGDEADGYQIGPEVKVSDDAPLYDRLAAIGGRDPN</sequence>
<comment type="caution">
    <text evidence="2">The sequence shown here is derived from an EMBL/GenBank/DDBJ whole genome shotgun (WGS) entry which is preliminary data.</text>
</comment>
<dbReference type="NCBIfam" id="TIGR03083">
    <property type="entry name" value="maleylpyruvate isomerase family mycothiol-dependent enzyme"/>
    <property type="match status" value="1"/>
</dbReference>
<dbReference type="InterPro" id="IPR024344">
    <property type="entry name" value="MDMPI_metal-binding"/>
</dbReference>
<dbReference type="NCBIfam" id="TIGR03086">
    <property type="entry name" value="TIGR03086 family metal-binding protein"/>
    <property type="match status" value="1"/>
</dbReference>
<name>A0ABT9RMI3_9ACTN</name>
<dbReference type="Proteomes" id="UP001230426">
    <property type="component" value="Unassembled WGS sequence"/>
</dbReference>
<keyword evidence="3" id="KW-1185">Reference proteome</keyword>
<accession>A0ABT9RMI3</accession>
<feature type="domain" description="Mycothiol-dependent maleylpyruvate isomerase metal-binding" evidence="1">
    <location>
        <begin position="12"/>
        <end position="129"/>
    </location>
</feature>
<dbReference type="EMBL" id="JAUSRB010000003">
    <property type="protein sequence ID" value="MDP9870278.1"/>
    <property type="molecule type" value="Genomic_DNA"/>
</dbReference>
<reference evidence="2 3" key="1">
    <citation type="submission" date="2023-07" db="EMBL/GenBank/DDBJ databases">
        <title>Sequencing the genomes of 1000 actinobacteria strains.</title>
        <authorList>
            <person name="Klenk H.-P."/>
        </authorList>
    </citation>
    <scope>NUCLEOTIDE SEQUENCE [LARGE SCALE GENOMIC DNA]</scope>
    <source>
        <strain evidence="2 3">DSM 44109</strain>
    </source>
</reference>
<dbReference type="InterPro" id="IPR017520">
    <property type="entry name" value="CHP03086"/>
</dbReference>
<dbReference type="SUPFAM" id="SSF109854">
    <property type="entry name" value="DinB/YfiT-like putative metalloenzymes"/>
    <property type="match status" value="1"/>
</dbReference>
<dbReference type="RefSeq" id="WP_306876098.1">
    <property type="nucleotide sequence ID" value="NZ_JAUSRB010000003.1"/>
</dbReference>
<organism evidence="2 3">
    <name type="scientific">Streptosporangium brasiliense</name>
    <dbReference type="NCBI Taxonomy" id="47480"/>
    <lineage>
        <taxon>Bacteria</taxon>
        <taxon>Bacillati</taxon>
        <taxon>Actinomycetota</taxon>
        <taxon>Actinomycetes</taxon>
        <taxon>Streptosporangiales</taxon>
        <taxon>Streptosporangiaceae</taxon>
        <taxon>Streptosporangium</taxon>
    </lineage>
</organism>